<dbReference type="EMBL" id="BGPR01000442">
    <property type="protein sequence ID" value="GBM20471.1"/>
    <property type="molecule type" value="Genomic_DNA"/>
</dbReference>
<accession>A0A4Y2DUP5</accession>
<dbReference type="Proteomes" id="UP000499080">
    <property type="component" value="Unassembled WGS sequence"/>
</dbReference>
<sequence length="193" mass="21414">MALHDVVRHPSICFAELIKLMGTESWKVPCIPEDENGSSQLYRCCDVCPTPTLIKDWVCALPGSGHFQTHLHNRHIPLPFLLSVLQTPGILTPLLTGYLLPFHYRLSSTDCTLGNIPKQHRKRIDRVTINRIWDGGYADIIARIAIAPVNVSEYQAFSKRYAIPCAAVVKHAQICMARIGKCACTVPVGSIAK</sequence>
<dbReference type="AlphaFoldDB" id="A0A4Y2DUP5"/>
<dbReference type="OrthoDB" id="10614908at2759"/>
<reference evidence="1 2" key="1">
    <citation type="journal article" date="2019" name="Sci. Rep.">
        <title>Orb-weaving spider Araneus ventricosus genome elucidates the spidroin gene catalogue.</title>
        <authorList>
            <person name="Kono N."/>
            <person name="Nakamura H."/>
            <person name="Ohtoshi R."/>
            <person name="Moran D.A.P."/>
            <person name="Shinohara A."/>
            <person name="Yoshida Y."/>
            <person name="Fujiwara M."/>
            <person name="Mori M."/>
            <person name="Tomita M."/>
            <person name="Arakawa K."/>
        </authorList>
    </citation>
    <scope>NUCLEOTIDE SEQUENCE [LARGE SCALE GENOMIC DNA]</scope>
</reference>
<comment type="caution">
    <text evidence="1">The sequence shown here is derived from an EMBL/GenBank/DDBJ whole genome shotgun (WGS) entry which is preliminary data.</text>
</comment>
<gene>
    <name evidence="1" type="ORF">AVEN_5554_1</name>
</gene>
<protein>
    <submittedName>
        <fullName evidence="1">Uncharacterized protein</fullName>
    </submittedName>
</protein>
<proteinExistence type="predicted"/>
<name>A0A4Y2DUP5_ARAVE</name>
<keyword evidence="2" id="KW-1185">Reference proteome</keyword>
<evidence type="ECO:0000313" key="1">
    <source>
        <dbReference type="EMBL" id="GBM20471.1"/>
    </source>
</evidence>
<organism evidence="1 2">
    <name type="scientific">Araneus ventricosus</name>
    <name type="common">Orbweaver spider</name>
    <name type="synonym">Epeira ventricosa</name>
    <dbReference type="NCBI Taxonomy" id="182803"/>
    <lineage>
        <taxon>Eukaryota</taxon>
        <taxon>Metazoa</taxon>
        <taxon>Ecdysozoa</taxon>
        <taxon>Arthropoda</taxon>
        <taxon>Chelicerata</taxon>
        <taxon>Arachnida</taxon>
        <taxon>Araneae</taxon>
        <taxon>Araneomorphae</taxon>
        <taxon>Entelegynae</taxon>
        <taxon>Araneoidea</taxon>
        <taxon>Araneidae</taxon>
        <taxon>Araneus</taxon>
    </lineage>
</organism>
<evidence type="ECO:0000313" key="2">
    <source>
        <dbReference type="Proteomes" id="UP000499080"/>
    </source>
</evidence>